<organism evidence="1 2">
    <name type="scientific">Bythopirellula polymerisocia</name>
    <dbReference type="NCBI Taxonomy" id="2528003"/>
    <lineage>
        <taxon>Bacteria</taxon>
        <taxon>Pseudomonadati</taxon>
        <taxon>Planctomycetota</taxon>
        <taxon>Planctomycetia</taxon>
        <taxon>Pirellulales</taxon>
        <taxon>Lacipirellulaceae</taxon>
        <taxon>Bythopirellula</taxon>
    </lineage>
</organism>
<accession>A0A5C6D2K4</accession>
<name>A0A5C6D2K4_9BACT</name>
<dbReference type="InterPro" id="IPR010982">
    <property type="entry name" value="Lambda_DNA-bd_dom_sf"/>
</dbReference>
<dbReference type="EMBL" id="SJPS01000001">
    <property type="protein sequence ID" value="TWU30084.1"/>
    <property type="molecule type" value="Genomic_DNA"/>
</dbReference>
<dbReference type="CDD" id="cd00093">
    <property type="entry name" value="HTH_XRE"/>
    <property type="match status" value="1"/>
</dbReference>
<dbReference type="SUPFAM" id="SSF47413">
    <property type="entry name" value="lambda repressor-like DNA-binding domains"/>
    <property type="match status" value="1"/>
</dbReference>
<evidence type="ECO:0000313" key="1">
    <source>
        <dbReference type="EMBL" id="TWU30084.1"/>
    </source>
</evidence>
<dbReference type="InterPro" id="IPR001387">
    <property type="entry name" value="Cro/C1-type_HTH"/>
</dbReference>
<dbReference type="AlphaFoldDB" id="A0A5C6D2K4"/>
<sequence length="374" mass="41546">MTPFGQLLGQLRRRAGLGLRTFAELVDERASTVSAIEHGMRTPWHRQVTLSAVADVLGLVASSPFCEEFFLSARNSFSTKGSATQSTPGVLSWWWTTDRASALDHAAIRELAEFIGARDSSSDDCNANDTASAARELSRYPALTELAAEWRVRKLLGRRESQFVVAPVDVEAVFENQMSVRLEIVPGLIPNFSVQACVVMGSGETTLLVDRIVADSRPLASYRELLARCVAPRALWIEPDQPLPSDWFLSLQQTEDWPQLLRDCERFSLSMLLPAAPVLSAASAAYREVVQQQGWVDTETAACAVRNRLAEQFAVPPLLVHTRLVRWPCHVYGRIAQALAAEELDLPPVEWFVEHEQPQQRLLFEKSLSAPLSP</sequence>
<comment type="caution">
    <text evidence="1">The sequence shown here is derived from an EMBL/GenBank/DDBJ whole genome shotgun (WGS) entry which is preliminary data.</text>
</comment>
<keyword evidence="2" id="KW-1185">Reference proteome</keyword>
<reference evidence="1 2" key="1">
    <citation type="submission" date="2019-02" db="EMBL/GenBank/DDBJ databases">
        <title>Deep-cultivation of Planctomycetes and their phenomic and genomic characterization uncovers novel biology.</title>
        <authorList>
            <person name="Wiegand S."/>
            <person name="Jogler M."/>
            <person name="Boedeker C."/>
            <person name="Pinto D."/>
            <person name="Vollmers J."/>
            <person name="Rivas-Marin E."/>
            <person name="Kohn T."/>
            <person name="Peeters S.H."/>
            <person name="Heuer A."/>
            <person name="Rast P."/>
            <person name="Oberbeckmann S."/>
            <person name="Bunk B."/>
            <person name="Jeske O."/>
            <person name="Meyerdierks A."/>
            <person name="Storesund J.E."/>
            <person name="Kallscheuer N."/>
            <person name="Luecker S."/>
            <person name="Lage O.M."/>
            <person name="Pohl T."/>
            <person name="Merkel B.J."/>
            <person name="Hornburger P."/>
            <person name="Mueller R.-W."/>
            <person name="Bruemmer F."/>
            <person name="Labrenz M."/>
            <person name="Spormann A.M."/>
            <person name="Op Den Camp H."/>
            <person name="Overmann J."/>
            <person name="Amann R."/>
            <person name="Jetten M.S.M."/>
            <person name="Mascher T."/>
            <person name="Medema M.H."/>
            <person name="Devos D.P."/>
            <person name="Kaster A.-K."/>
            <person name="Ovreas L."/>
            <person name="Rohde M."/>
            <person name="Galperin M.Y."/>
            <person name="Jogler C."/>
        </authorList>
    </citation>
    <scope>NUCLEOTIDE SEQUENCE [LARGE SCALE GENOMIC DNA]</scope>
    <source>
        <strain evidence="1 2">Pla144</strain>
    </source>
</reference>
<gene>
    <name evidence="1" type="ORF">Pla144_08700</name>
</gene>
<dbReference type="GO" id="GO:0003677">
    <property type="term" value="F:DNA binding"/>
    <property type="evidence" value="ECO:0007669"/>
    <property type="project" value="InterPro"/>
</dbReference>
<dbReference type="Gene3D" id="1.10.260.40">
    <property type="entry name" value="lambda repressor-like DNA-binding domains"/>
    <property type="match status" value="1"/>
</dbReference>
<dbReference type="Proteomes" id="UP000318437">
    <property type="component" value="Unassembled WGS sequence"/>
</dbReference>
<evidence type="ECO:0000313" key="2">
    <source>
        <dbReference type="Proteomes" id="UP000318437"/>
    </source>
</evidence>
<dbReference type="OrthoDB" id="245991at2"/>
<dbReference type="RefSeq" id="WP_146448018.1">
    <property type="nucleotide sequence ID" value="NZ_SJPS01000001.1"/>
</dbReference>
<proteinExistence type="predicted"/>
<protein>
    <submittedName>
        <fullName evidence="1">Uncharacterized protein</fullName>
    </submittedName>
</protein>